<proteinExistence type="predicted"/>
<protein>
    <submittedName>
        <fullName evidence="2">Uncharacterized protein</fullName>
    </submittedName>
</protein>
<keyword evidence="3" id="KW-1185">Reference proteome</keyword>
<sequence>MSDTGEVEVIISDHEYNHFEPDTVNDDIGPLPMSISRENSNLSINTTNNNSTNNNRNHPGSSGYPILRSFGYPDDLLGHGSKP</sequence>
<comment type="caution">
    <text evidence="2">The sequence shown here is derived from an EMBL/GenBank/DDBJ whole genome shotgun (WGS) entry which is preliminary data.</text>
</comment>
<gene>
    <name evidence="2" type="ORF">Glove_279g44</name>
</gene>
<reference evidence="2 3" key="1">
    <citation type="submission" date="2018-08" db="EMBL/GenBank/DDBJ databases">
        <title>Genome and evolution of the arbuscular mycorrhizal fungus Diversispora epigaea (formerly Glomus versiforme) and its bacterial endosymbionts.</title>
        <authorList>
            <person name="Sun X."/>
            <person name="Fei Z."/>
            <person name="Harrison M."/>
        </authorList>
    </citation>
    <scope>NUCLEOTIDE SEQUENCE [LARGE SCALE GENOMIC DNA]</scope>
    <source>
        <strain evidence="2 3">IT104</strain>
    </source>
</reference>
<organism evidence="2 3">
    <name type="scientific">Diversispora epigaea</name>
    <dbReference type="NCBI Taxonomy" id="1348612"/>
    <lineage>
        <taxon>Eukaryota</taxon>
        <taxon>Fungi</taxon>
        <taxon>Fungi incertae sedis</taxon>
        <taxon>Mucoromycota</taxon>
        <taxon>Glomeromycotina</taxon>
        <taxon>Glomeromycetes</taxon>
        <taxon>Diversisporales</taxon>
        <taxon>Diversisporaceae</taxon>
        <taxon>Diversispora</taxon>
    </lineage>
</organism>
<dbReference type="EMBL" id="PQFF01000256">
    <property type="protein sequence ID" value="RHZ69751.1"/>
    <property type="molecule type" value="Genomic_DNA"/>
</dbReference>
<dbReference type="AlphaFoldDB" id="A0A397I2A5"/>
<accession>A0A397I2A5</accession>
<dbReference type="Proteomes" id="UP000266861">
    <property type="component" value="Unassembled WGS sequence"/>
</dbReference>
<feature type="compositionally biased region" description="Low complexity" evidence="1">
    <location>
        <begin position="40"/>
        <end position="57"/>
    </location>
</feature>
<name>A0A397I2A5_9GLOM</name>
<evidence type="ECO:0000256" key="1">
    <source>
        <dbReference type="SAM" id="MobiDB-lite"/>
    </source>
</evidence>
<feature type="region of interest" description="Disordered" evidence="1">
    <location>
        <begin position="40"/>
        <end position="83"/>
    </location>
</feature>
<evidence type="ECO:0000313" key="2">
    <source>
        <dbReference type="EMBL" id="RHZ69751.1"/>
    </source>
</evidence>
<evidence type="ECO:0000313" key="3">
    <source>
        <dbReference type="Proteomes" id="UP000266861"/>
    </source>
</evidence>